<evidence type="ECO:0000256" key="1">
    <source>
        <dbReference type="ARBA" id="ARBA00022801"/>
    </source>
</evidence>
<sequence>MVGYGINKDLPKSLNQEFANVFIFHGTPSVVNDSLAGLGKWEKLKPGHGEMFSFDGHKNIMSNLFGVEISFAKRMQEIYPDQKIAIIKYSHGGTSIDSIQKVASWDPDYNGDKDKMGINQYDFFLRTMHKAYAISDIDGDGHSDRLIPSGIVWMQGESDALHTEEVALRYYTNLKRLMDLIRAALHKDDLPVVIGKISDSGMNKEGKMWKYGELVQYAQEKYARIDKNAAIVRDTKDYGYSDGAHYNSAGYISLGESFASLLYELNNE</sequence>
<protein>
    <submittedName>
        <fullName evidence="3">Sialate O-acetylesterase</fullName>
    </submittedName>
</protein>
<evidence type="ECO:0000259" key="2">
    <source>
        <dbReference type="Pfam" id="PF03629"/>
    </source>
</evidence>
<proteinExistence type="predicted"/>
<keyword evidence="1" id="KW-0378">Hydrolase</keyword>
<feature type="domain" description="Sialate O-acetylesterase" evidence="2">
    <location>
        <begin position="62"/>
        <end position="261"/>
    </location>
</feature>
<name>A0ABT0QHV5_9FLAO</name>
<reference evidence="3" key="1">
    <citation type="submission" date="2022-05" db="EMBL/GenBank/DDBJ databases">
        <authorList>
            <person name="Park J.-S."/>
        </authorList>
    </citation>
    <scope>NUCLEOTIDE SEQUENCE</scope>
    <source>
        <strain evidence="3">2012CJ34-3</strain>
    </source>
</reference>
<keyword evidence="4" id="KW-1185">Reference proteome</keyword>
<dbReference type="PANTHER" id="PTHR31988:SF19">
    <property type="entry name" value="9-O-ACETYL-N-ACETYLNEURAMINIC ACID DEACETYLASE-RELATED"/>
    <property type="match status" value="1"/>
</dbReference>
<dbReference type="InterPro" id="IPR052940">
    <property type="entry name" value="Carb_Esterase_6"/>
</dbReference>
<dbReference type="Gene3D" id="3.40.50.1110">
    <property type="entry name" value="SGNH hydrolase"/>
    <property type="match status" value="1"/>
</dbReference>
<comment type="caution">
    <text evidence="3">The sequence shown here is derived from an EMBL/GenBank/DDBJ whole genome shotgun (WGS) entry which is preliminary data.</text>
</comment>
<evidence type="ECO:0000313" key="3">
    <source>
        <dbReference type="EMBL" id="MCL6296578.1"/>
    </source>
</evidence>
<dbReference type="InterPro" id="IPR005181">
    <property type="entry name" value="SASA"/>
</dbReference>
<dbReference type="InterPro" id="IPR036514">
    <property type="entry name" value="SGNH_hydro_sf"/>
</dbReference>
<accession>A0ABT0QHV5</accession>
<dbReference type="SUPFAM" id="SSF52266">
    <property type="entry name" value="SGNH hydrolase"/>
    <property type="match status" value="1"/>
</dbReference>
<dbReference type="Proteomes" id="UP001165381">
    <property type="component" value="Unassembled WGS sequence"/>
</dbReference>
<gene>
    <name evidence="3" type="ORF">M3P09_16340</name>
</gene>
<dbReference type="PANTHER" id="PTHR31988">
    <property type="entry name" value="ESTERASE, PUTATIVE (DUF303)-RELATED"/>
    <property type="match status" value="1"/>
</dbReference>
<dbReference type="EMBL" id="JAMFLZ010000010">
    <property type="protein sequence ID" value="MCL6296578.1"/>
    <property type="molecule type" value="Genomic_DNA"/>
</dbReference>
<organism evidence="3 4">
    <name type="scientific">Jejuia spongiicola</name>
    <dbReference type="NCBI Taxonomy" id="2942207"/>
    <lineage>
        <taxon>Bacteria</taxon>
        <taxon>Pseudomonadati</taxon>
        <taxon>Bacteroidota</taxon>
        <taxon>Flavobacteriia</taxon>
        <taxon>Flavobacteriales</taxon>
        <taxon>Flavobacteriaceae</taxon>
        <taxon>Jejuia</taxon>
    </lineage>
</organism>
<dbReference type="Pfam" id="PF03629">
    <property type="entry name" value="SASA"/>
    <property type="match status" value="1"/>
</dbReference>
<evidence type="ECO:0000313" key="4">
    <source>
        <dbReference type="Proteomes" id="UP001165381"/>
    </source>
</evidence>